<evidence type="ECO:0000256" key="2">
    <source>
        <dbReference type="SAM" id="SignalP"/>
    </source>
</evidence>
<organism evidence="3">
    <name type="scientific">Schistocephalus solidus</name>
    <name type="common">Tapeworm</name>
    <dbReference type="NCBI Taxonomy" id="70667"/>
    <lineage>
        <taxon>Eukaryota</taxon>
        <taxon>Metazoa</taxon>
        <taxon>Spiralia</taxon>
        <taxon>Lophotrochozoa</taxon>
        <taxon>Platyhelminthes</taxon>
        <taxon>Cestoda</taxon>
        <taxon>Eucestoda</taxon>
        <taxon>Diphyllobothriidea</taxon>
        <taxon>Diphyllobothriidae</taxon>
        <taxon>Schistocephalus</taxon>
    </lineage>
</organism>
<dbReference type="AlphaFoldDB" id="A0A0X3P4V1"/>
<feature type="chain" id="PRO_5007050896" evidence="2">
    <location>
        <begin position="27"/>
        <end position="104"/>
    </location>
</feature>
<evidence type="ECO:0000313" key="3">
    <source>
        <dbReference type="EMBL" id="JAP44847.1"/>
    </source>
</evidence>
<dbReference type="EMBL" id="GEEE01018378">
    <property type="protein sequence ID" value="JAP44847.1"/>
    <property type="molecule type" value="Transcribed_RNA"/>
</dbReference>
<proteinExistence type="predicted"/>
<gene>
    <name evidence="3" type="ORF">TR82551</name>
</gene>
<keyword evidence="2" id="KW-0732">Signal</keyword>
<feature type="non-terminal residue" evidence="3">
    <location>
        <position position="1"/>
    </location>
</feature>
<feature type="region of interest" description="Disordered" evidence="1">
    <location>
        <begin position="77"/>
        <end position="104"/>
    </location>
</feature>
<feature type="signal peptide" evidence="2">
    <location>
        <begin position="1"/>
        <end position="26"/>
    </location>
</feature>
<reference evidence="3" key="1">
    <citation type="submission" date="2016-01" db="EMBL/GenBank/DDBJ databases">
        <title>Reference transcriptome for the parasite Schistocephalus solidus: insights into the molecular evolution of parasitism.</title>
        <authorList>
            <person name="Hebert F.O."/>
            <person name="Grambauer S."/>
            <person name="Barber I."/>
            <person name="Landry C.R."/>
            <person name="Aubin-Horth N."/>
        </authorList>
    </citation>
    <scope>NUCLEOTIDE SEQUENCE</scope>
</reference>
<evidence type="ECO:0000256" key="1">
    <source>
        <dbReference type="SAM" id="MobiDB-lite"/>
    </source>
</evidence>
<name>A0A0X3P4V1_SCHSO</name>
<protein>
    <submittedName>
        <fullName evidence="3">Uncharacterized protein</fullName>
    </submittedName>
</protein>
<feature type="non-terminal residue" evidence="3">
    <location>
        <position position="104"/>
    </location>
</feature>
<sequence length="104" mass="11133">LSAMRWRALQVNSMLMFLSDPTAVSASGLSMADSWGPSSTRSPTGGFEQTCLLKEGKASDDSIGFIGTVLRRGRLDRLAAQPSGRPGSRAGTGSFKIRRSMRQP</sequence>
<accession>A0A0X3P4V1</accession>